<protein>
    <submittedName>
        <fullName evidence="1">Uncharacterized protein</fullName>
    </submittedName>
</protein>
<evidence type="ECO:0000313" key="1">
    <source>
        <dbReference type="EMBL" id="KAH7075123.1"/>
    </source>
</evidence>
<organism evidence="1 2">
    <name type="scientific">Paraphoma chrysanthemicola</name>
    <dbReference type="NCBI Taxonomy" id="798071"/>
    <lineage>
        <taxon>Eukaryota</taxon>
        <taxon>Fungi</taxon>
        <taxon>Dikarya</taxon>
        <taxon>Ascomycota</taxon>
        <taxon>Pezizomycotina</taxon>
        <taxon>Dothideomycetes</taxon>
        <taxon>Pleosporomycetidae</taxon>
        <taxon>Pleosporales</taxon>
        <taxon>Pleosporineae</taxon>
        <taxon>Phaeosphaeriaceae</taxon>
        <taxon>Paraphoma</taxon>
    </lineage>
</organism>
<dbReference type="EMBL" id="JAGMVJ010000020">
    <property type="protein sequence ID" value="KAH7075123.1"/>
    <property type="molecule type" value="Genomic_DNA"/>
</dbReference>
<reference evidence="1" key="1">
    <citation type="journal article" date="2021" name="Nat. Commun.">
        <title>Genetic determinants of endophytism in the Arabidopsis root mycobiome.</title>
        <authorList>
            <person name="Mesny F."/>
            <person name="Miyauchi S."/>
            <person name="Thiergart T."/>
            <person name="Pickel B."/>
            <person name="Atanasova L."/>
            <person name="Karlsson M."/>
            <person name="Huettel B."/>
            <person name="Barry K.W."/>
            <person name="Haridas S."/>
            <person name="Chen C."/>
            <person name="Bauer D."/>
            <person name="Andreopoulos W."/>
            <person name="Pangilinan J."/>
            <person name="LaButti K."/>
            <person name="Riley R."/>
            <person name="Lipzen A."/>
            <person name="Clum A."/>
            <person name="Drula E."/>
            <person name="Henrissat B."/>
            <person name="Kohler A."/>
            <person name="Grigoriev I.V."/>
            <person name="Martin F.M."/>
            <person name="Hacquard S."/>
        </authorList>
    </citation>
    <scope>NUCLEOTIDE SEQUENCE</scope>
    <source>
        <strain evidence="1">MPI-SDFR-AT-0120</strain>
    </source>
</reference>
<dbReference type="Proteomes" id="UP000813461">
    <property type="component" value="Unassembled WGS sequence"/>
</dbReference>
<proteinExistence type="predicted"/>
<name>A0A8K0VTD9_9PLEO</name>
<gene>
    <name evidence="1" type="ORF">FB567DRAFT_183908</name>
</gene>
<dbReference type="AlphaFoldDB" id="A0A8K0VTD9"/>
<comment type="caution">
    <text evidence="1">The sequence shown here is derived from an EMBL/GenBank/DDBJ whole genome shotgun (WGS) entry which is preliminary data.</text>
</comment>
<accession>A0A8K0VTD9</accession>
<evidence type="ECO:0000313" key="2">
    <source>
        <dbReference type="Proteomes" id="UP000813461"/>
    </source>
</evidence>
<keyword evidence="2" id="KW-1185">Reference proteome</keyword>
<sequence length="163" mass="18837">MRGSTRGLVSVLIRLESTLADQKPTQRAFPLQTVVCISEPITFEWKHEQSCSNVHTWCVDEILRQNARRFHGSTKGRELKHGLGVIVEPRDQPCVWARHDKARLQISRFKRLTSAMKSSELPVAGKMPMHQALRRWGCGVTRLAARWTPRAERQGIRSWRRMN</sequence>